<dbReference type="InterPro" id="IPR036890">
    <property type="entry name" value="HATPase_C_sf"/>
</dbReference>
<sequence>MSSAQDNNNILGLESTHTLLRIYSYYRVLLGSLLLFMFHGGITTQTLGIVSPDLFSYTCLIYTAIGVMTLLSLWQKNFQPSEQQLLAQLTIDIAAISLMVVSSGSATSSLGYLLIITVAYGGIFLNQQLSLLLAAFASLAAIMVGLTDALSKSGGEQGLFSAGALGVLLFLTALLFRYLAQKLQSSQTEAAQQAAVAQHLQSLTQQIVERMNTGIMVIDPVGRLLLANNAAYRLLSRSPHEPLENLPEKIFDMLNAWRQSGAHKQQLFKPEASSKEIRVSFAALKTDIEGDTLVFLEDNRQLMQQAQQIKLASLGRLTASIAHEVRNPLGAISHAGQLLAESADISQADRQLTSIIARHSARVNNIIENVLELSRRKPAKAHTFDLIEWTESFVEEFQHSRLDTSDIQVRHHESSLMATMDTTQLHQVLSNLCDNGLRYSKLKNEISALRIETGIDDRSGLPYIDVIDFGEGVEPEQIQGLFEPFSTSSPTGTGLGLYLSKELCDANEASLEYKPTDDGKSCFRICLAHDQRVLN</sequence>
<dbReference type="InterPro" id="IPR036097">
    <property type="entry name" value="HisK_dim/P_sf"/>
</dbReference>
<feature type="transmembrane region" description="Helical" evidence="4">
    <location>
        <begin position="95"/>
        <end position="123"/>
    </location>
</feature>
<evidence type="ECO:0000256" key="3">
    <source>
        <dbReference type="ARBA" id="ARBA00022553"/>
    </source>
</evidence>
<evidence type="ECO:0000256" key="2">
    <source>
        <dbReference type="ARBA" id="ARBA00012438"/>
    </source>
</evidence>
<name>K4KY85_SIMAS</name>
<keyword evidence="7" id="KW-0808">Transferase</keyword>
<keyword evidence="4" id="KW-0812">Transmembrane</keyword>
<feature type="transmembrane region" description="Helical" evidence="4">
    <location>
        <begin position="129"/>
        <end position="147"/>
    </location>
</feature>
<dbReference type="PROSITE" id="PS50109">
    <property type="entry name" value="HIS_KIN"/>
    <property type="match status" value="1"/>
</dbReference>
<dbReference type="InterPro" id="IPR005467">
    <property type="entry name" value="His_kinase_dom"/>
</dbReference>
<dbReference type="InterPro" id="IPR003594">
    <property type="entry name" value="HATPase_dom"/>
</dbReference>
<evidence type="ECO:0000259" key="5">
    <source>
        <dbReference type="PROSITE" id="PS50109"/>
    </source>
</evidence>
<dbReference type="SMART" id="SM00387">
    <property type="entry name" value="HATPase_c"/>
    <property type="match status" value="1"/>
</dbReference>
<dbReference type="STRING" id="1117647.M5M_08615"/>
<dbReference type="Pfam" id="PF02518">
    <property type="entry name" value="HATPase_c"/>
    <property type="match status" value="1"/>
</dbReference>
<protein>
    <recommendedName>
        <fullName evidence="2">histidine kinase</fullName>
        <ecNumber evidence="2">2.7.13.3</ecNumber>
    </recommendedName>
</protein>
<dbReference type="SMART" id="SM00388">
    <property type="entry name" value="HisKA"/>
    <property type="match status" value="1"/>
</dbReference>
<dbReference type="Gene3D" id="1.10.287.130">
    <property type="match status" value="1"/>
</dbReference>
<dbReference type="PANTHER" id="PTHR43065:SF52">
    <property type="entry name" value="SENSOR PROTEIN KINASE PILS"/>
    <property type="match status" value="1"/>
</dbReference>
<dbReference type="InterPro" id="IPR000014">
    <property type="entry name" value="PAS"/>
</dbReference>
<evidence type="ECO:0000256" key="4">
    <source>
        <dbReference type="SAM" id="Phobius"/>
    </source>
</evidence>
<dbReference type="Pfam" id="PF13188">
    <property type="entry name" value="PAS_8"/>
    <property type="match status" value="1"/>
</dbReference>
<gene>
    <name evidence="7" type="ordered locus">M5M_08615</name>
</gene>
<feature type="transmembrane region" description="Helical" evidence="4">
    <location>
        <begin position="25"/>
        <end position="42"/>
    </location>
</feature>
<comment type="catalytic activity">
    <reaction evidence="1">
        <text>ATP + protein L-histidine = ADP + protein N-phospho-L-histidine.</text>
        <dbReference type="EC" id="2.7.13.3"/>
    </reaction>
</comment>
<dbReference type="GO" id="GO:0000155">
    <property type="term" value="F:phosphorelay sensor kinase activity"/>
    <property type="evidence" value="ECO:0007669"/>
    <property type="project" value="InterPro"/>
</dbReference>
<keyword evidence="4" id="KW-1133">Transmembrane helix</keyword>
<proteinExistence type="predicted"/>
<evidence type="ECO:0000256" key="1">
    <source>
        <dbReference type="ARBA" id="ARBA00000085"/>
    </source>
</evidence>
<dbReference type="SUPFAM" id="SSF55785">
    <property type="entry name" value="PYP-like sensor domain (PAS domain)"/>
    <property type="match status" value="1"/>
</dbReference>
<dbReference type="Pfam" id="PF00512">
    <property type="entry name" value="HisKA"/>
    <property type="match status" value="1"/>
</dbReference>
<dbReference type="Proteomes" id="UP000000466">
    <property type="component" value="Chromosome"/>
</dbReference>
<keyword evidence="8" id="KW-1185">Reference proteome</keyword>
<dbReference type="PRINTS" id="PR00344">
    <property type="entry name" value="BCTRLSENSOR"/>
</dbReference>
<dbReference type="KEGG" id="saga:M5M_08615"/>
<dbReference type="InterPro" id="IPR003661">
    <property type="entry name" value="HisK_dim/P_dom"/>
</dbReference>
<dbReference type="EC" id="2.7.13.3" evidence="2"/>
<dbReference type="AlphaFoldDB" id="K4KY85"/>
<dbReference type="PANTHER" id="PTHR43065">
    <property type="entry name" value="SENSOR HISTIDINE KINASE"/>
    <property type="match status" value="1"/>
</dbReference>
<dbReference type="SUPFAM" id="SSF47384">
    <property type="entry name" value="Homodimeric domain of signal transducing histidine kinase"/>
    <property type="match status" value="1"/>
</dbReference>
<evidence type="ECO:0000313" key="7">
    <source>
        <dbReference type="EMBL" id="AFU98912.1"/>
    </source>
</evidence>
<dbReference type="InterPro" id="IPR035965">
    <property type="entry name" value="PAS-like_dom_sf"/>
</dbReference>
<keyword evidence="4" id="KW-0472">Membrane</keyword>
<dbReference type="PROSITE" id="PS50112">
    <property type="entry name" value="PAS"/>
    <property type="match status" value="1"/>
</dbReference>
<dbReference type="EMBL" id="CP003746">
    <property type="protein sequence ID" value="AFU98912.1"/>
    <property type="molecule type" value="Genomic_DNA"/>
</dbReference>
<feature type="domain" description="PAS" evidence="6">
    <location>
        <begin position="200"/>
        <end position="241"/>
    </location>
</feature>
<dbReference type="SUPFAM" id="SSF55874">
    <property type="entry name" value="ATPase domain of HSP90 chaperone/DNA topoisomerase II/histidine kinase"/>
    <property type="match status" value="1"/>
</dbReference>
<dbReference type="Gene3D" id="3.30.565.10">
    <property type="entry name" value="Histidine kinase-like ATPase, C-terminal domain"/>
    <property type="match status" value="1"/>
</dbReference>
<keyword evidence="7" id="KW-0418">Kinase</keyword>
<dbReference type="Gene3D" id="3.30.450.20">
    <property type="entry name" value="PAS domain"/>
    <property type="match status" value="1"/>
</dbReference>
<dbReference type="InterPro" id="IPR004358">
    <property type="entry name" value="Sig_transdc_His_kin-like_C"/>
</dbReference>
<dbReference type="Pfam" id="PF25323">
    <property type="entry name" value="6TM_PilS"/>
    <property type="match status" value="1"/>
</dbReference>
<feature type="transmembrane region" description="Helical" evidence="4">
    <location>
        <begin position="159"/>
        <end position="180"/>
    </location>
</feature>
<keyword evidence="3" id="KW-0597">Phosphoprotein</keyword>
<feature type="transmembrane region" description="Helical" evidence="4">
    <location>
        <begin position="54"/>
        <end position="74"/>
    </location>
</feature>
<accession>K4KY85</accession>
<evidence type="ECO:0000313" key="8">
    <source>
        <dbReference type="Proteomes" id="UP000000466"/>
    </source>
</evidence>
<dbReference type="CDD" id="cd00082">
    <property type="entry name" value="HisKA"/>
    <property type="match status" value="1"/>
</dbReference>
<dbReference type="eggNOG" id="COG5000">
    <property type="taxonomic scope" value="Bacteria"/>
</dbReference>
<evidence type="ECO:0000259" key="6">
    <source>
        <dbReference type="PROSITE" id="PS50112"/>
    </source>
</evidence>
<reference evidence="7 8" key="1">
    <citation type="journal article" date="2013" name="Genome Announc.">
        <title>Complete genome sequence of Simiduia agarivorans SA1(T), a marine bacterium able to degrade a variety of polysaccharides.</title>
        <authorList>
            <person name="Lin S.Y."/>
            <person name="Shieh W.Y."/>
            <person name="Chen J.S."/>
            <person name="Tang S.L."/>
        </authorList>
    </citation>
    <scope>NUCLEOTIDE SEQUENCE [LARGE SCALE GENOMIC DNA]</scope>
    <source>
        <strain evidence="8">DSM 21679 / JCM 13881 / BCRC 17597 / SA1</strain>
    </source>
</reference>
<organism evidence="7 8">
    <name type="scientific">Simiduia agarivorans (strain DSM 21679 / JCM 13881 / BCRC 17597 / SA1)</name>
    <dbReference type="NCBI Taxonomy" id="1117647"/>
    <lineage>
        <taxon>Bacteria</taxon>
        <taxon>Pseudomonadati</taxon>
        <taxon>Pseudomonadota</taxon>
        <taxon>Gammaproteobacteria</taxon>
        <taxon>Cellvibrionales</taxon>
        <taxon>Cellvibrionaceae</taxon>
        <taxon>Simiduia</taxon>
    </lineage>
</organism>
<feature type="domain" description="Histidine kinase" evidence="5">
    <location>
        <begin position="320"/>
        <end position="531"/>
    </location>
</feature>
<dbReference type="HOGENOM" id="CLU_000445_114_39_6"/>